<dbReference type="AlphaFoldDB" id="A0A5F9DW36"/>
<dbReference type="Bgee" id="ENSOCUG00000035950">
    <property type="expression patterns" value="Expressed in upper lobe of left lung and 13 other cell types or tissues"/>
</dbReference>
<dbReference type="Ensembl" id="ENSOCUT00000046707.1">
    <property type="protein sequence ID" value="ENSOCUP00000049835.1"/>
    <property type="gene ID" value="ENSOCUG00000035950.1"/>
</dbReference>
<protein>
    <submittedName>
        <fullName evidence="2">Surfactant associated 2</fullName>
    </submittedName>
</protein>
<reference evidence="2" key="2">
    <citation type="submission" date="2025-08" db="UniProtKB">
        <authorList>
            <consortium name="Ensembl"/>
        </authorList>
    </citation>
    <scope>IDENTIFICATION</scope>
    <source>
        <strain evidence="2">Thorbecke</strain>
    </source>
</reference>
<keyword evidence="1" id="KW-0732">Signal</keyword>
<organism evidence="2 3">
    <name type="scientific">Oryctolagus cuniculus</name>
    <name type="common">Rabbit</name>
    <dbReference type="NCBI Taxonomy" id="9986"/>
    <lineage>
        <taxon>Eukaryota</taxon>
        <taxon>Metazoa</taxon>
        <taxon>Chordata</taxon>
        <taxon>Craniata</taxon>
        <taxon>Vertebrata</taxon>
        <taxon>Euteleostomi</taxon>
        <taxon>Mammalia</taxon>
        <taxon>Eutheria</taxon>
        <taxon>Euarchontoglires</taxon>
        <taxon>Glires</taxon>
        <taxon>Lagomorpha</taxon>
        <taxon>Leporidae</taxon>
        <taxon>Oryctolagus</taxon>
    </lineage>
</organism>
<dbReference type="InterPro" id="IPR028198">
    <property type="entry name" value="SFTA2"/>
</dbReference>
<dbReference type="InParanoid" id="A0A5F9DW36"/>
<evidence type="ECO:0000256" key="1">
    <source>
        <dbReference type="SAM" id="SignalP"/>
    </source>
</evidence>
<keyword evidence="3" id="KW-1185">Reference proteome</keyword>
<evidence type="ECO:0000313" key="3">
    <source>
        <dbReference type="Proteomes" id="UP000001811"/>
    </source>
</evidence>
<sequence>MGRGLPLFLLLSLLSSADGTGPGLTLRLKLKESSLANGSYDSGFPARLEELCLLLRLPPGTNITLHHAGPPRHTICRT</sequence>
<dbReference type="EMBL" id="AAGW02068079">
    <property type="status" value="NOT_ANNOTATED_CDS"/>
    <property type="molecule type" value="Genomic_DNA"/>
</dbReference>
<feature type="chain" id="PRO_5023856594" evidence="1">
    <location>
        <begin position="20"/>
        <end position="78"/>
    </location>
</feature>
<accession>A0A5F9DW36</accession>
<dbReference type="PANTHER" id="PTHR38500:SF1">
    <property type="entry name" value="SURFACTANT-ASSOCIATED PROTEIN 2"/>
    <property type="match status" value="1"/>
</dbReference>
<dbReference type="Proteomes" id="UP000001811">
    <property type="component" value="Chromosome 12"/>
</dbReference>
<gene>
    <name evidence="2" type="primary">SFTA2</name>
</gene>
<evidence type="ECO:0000313" key="2">
    <source>
        <dbReference type="Ensembl" id="ENSOCUP00000049835.1"/>
    </source>
</evidence>
<dbReference type="STRING" id="9986.ENSOCUP00000049835"/>
<dbReference type="GeneTree" id="ENSGT00390000011767"/>
<dbReference type="Pfam" id="PF15210">
    <property type="entry name" value="SFTA2"/>
    <property type="match status" value="1"/>
</dbReference>
<reference evidence="2" key="3">
    <citation type="submission" date="2025-09" db="UniProtKB">
        <authorList>
            <consortium name="Ensembl"/>
        </authorList>
    </citation>
    <scope>IDENTIFICATION</scope>
    <source>
        <strain evidence="2">Thorbecke</strain>
    </source>
</reference>
<name>A0A5F9DW36_RABIT</name>
<reference evidence="2 3" key="1">
    <citation type="journal article" date="2011" name="Nature">
        <title>A high-resolution map of human evolutionary constraint using 29 mammals.</title>
        <authorList>
            <person name="Lindblad-Toh K."/>
            <person name="Garber M."/>
            <person name="Zuk O."/>
            <person name="Lin M.F."/>
            <person name="Parker B.J."/>
            <person name="Washietl S."/>
            <person name="Kheradpour P."/>
            <person name="Ernst J."/>
            <person name="Jordan G."/>
            <person name="Mauceli E."/>
            <person name="Ward L.D."/>
            <person name="Lowe C.B."/>
            <person name="Holloway A.K."/>
            <person name="Clamp M."/>
            <person name="Gnerre S."/>
            <person name="Alfoldi J."/>
            <person name="Beal K."/>
            <person name="Chang J."/>
            <person name="Clawson H."/>
            <person name="Cuff J."/>
            <person name="Di Palma F."/>
            <person name="Fitzgerald S."/>
            <person name="Flicek P."/>
            <person name="Guttman M."/>
            <person name="Hubisz M.J."/>
            <person name="Jaffe D.B."/>
            <person name="Jungreis I."/>
            <person name="Kent W.J."/>
            <person name="Kostka D."/>
            <person name="Lara M."/>
            <person name="Martins A.L."/>
            <person name="Massingham T."/>
            <person name="Moltke I."/>
            <person name="Raney B.J."/>
            <person name="Rasmussen M.D."/>
            <person name="Robinson J."/>
            <person name="Stark A."/>
            <person name="Vilella A.J."/>
            <person name="Wen J."/>
            <person name="Xie X."/>
            <person name="Zody M.C."/>
            <person name="Baldwin J."/>
            <person name="Bloom T."/>
            <person name="Chin C.W."/>
            <person name="Heiman D."/>
            <person name="Nicol R."/>
            <person name="Nusbaum C."/>
            <person name="Young S."/>
            <person name="Wilkinson J."/>
            <person name="Worley K.C."/>
            <person name="Kovar C.L."/>
            <person name="Muzny D.M."/>
            <person name="Gibbs R.A."/>
            <person name="Cree A."/>
            <person name="Dihn H.H."/>
            <person name="Fowler G."/>
            <person name="Jhangiani S."/>
            <person name="Joshi V."/>
            <person name="Lee S."/>
            <person name="Lewis L.R."/>
            <person name="Nazareth L.V."/>
            <person name="Okwuonu G."/>
            <person name="Santibanez J."/>
            <person name="Warren W.C."/>
            <person name="Mardis E.R."/>
            <person name="Weinstock G.M."/>
            <person name="Wilson R.K."/>
            <person name="Delehaunty K."/>
            <person name="Dooling D."/>
            <person name="Fronik C."/>
            <person name="Fulton L."/>
            <person name="Fulton B."/>
            <person name="Graves T."/>
            <person name="Minx P."/>
            <person name="Sodergren E."/>
            <person name="Birney E."/>
            <person name="Margulies E.H."/>
            <person name="Herrero J."/>
            <person name="Green E.D."/>
            <person name="Haussler D."/>
            <person name="Siepel A."/>
            <person name="Goldman N."/>
            <person name="Pollard K.S."/>
            <person name="Pedersen J.S."/>
            <person name="Lander E.S."/>
            <person name="Kellis M."/>
        </authorList>
    </citation>
    <scope>NUCLEOTIDE SEQUENCE [LARGE SCALE GENOMIC DNA]</scope>
    <source>
        <strain evidence="2 3">Thorbecke inbred</strain>
    </source>
</reference>
<dbReference type="PANTHER" id="PTHR38500">
    <property type="entry name" value="SURFACTANT-ASSOCIATED PROTEIN 2"/>
    <property type="match status" value="1"/>
</dbReference>
<proteinExistence type="predicted"/>
<feature type="signal peptide" evidence="1">
    <location>
        <begin position="1"/>
        <end position="19"/>
    </location>
</feature>